<dbReference type="Pfam" id="PF18396">
    <property type="entry name" value="TBK1_ULD"/>
    <property type="match status" value="1"/>
</dbReference>
<dbReference type="InterPro" id="IPR041309">
    <property type="entry name" value="TBK1_CC1"/>
</dbReference>
<evidence type="ECO:0000256" key="6">
    <source>
        <dbReference type="ARBA" id="ARBA00022777"/>
    </source>
</evidence>
<evidence type="ECO:0000256" key="7">
    <source>
        <dbReference type="ARBA" id="ARBA00022840"/>
    </source>
</evidence>
<protein>
    <submittedName>
        <fullName evidence="10">Uncharacterized protein</fullName>
    </submittedName>
</protein>
<keyword evidence="4" id="KW-0808">Transferase</keyword>
<sequence>MVHVFSLQQATMHRVYIHSYNTTAIFFKAVCRQTDVAPHHQEYYFEGHPYVLEPSLKAHDFSRTTEKSPLILLSAEVEDPVGVRYRDPALEFPKFVPKVDVLADCSAAKGVLSAVYQTRRIAQSFLKCQEFILRGLYWVIETLKTECCRVLERGQAAMTALTCLEHMEGKSLMLYL</sequence>
<dbReference type="InterPro" id="IPR041087">
    <property type="entry name" value="TBK1_ULD"/>
</dbReference>
<dbReference type="GeneTree" id="ENSGT00950000182937"/>
<dbReference type="PANTHER" id="PTHR22969:SF10">
    <property type="entry name" value="INHIBITOR OF NUCLEAR FACTOR KAPPA-B KINASE SUBUNIT EPSILON"/>
    <property type="match status" value="1"/>
</dbReference>
<dbReference type="GO" id="GO:0004674">
    <property type="term" value="F:protein serine/threonine kinase activity"/>
    <property type="evidence" value="ECO:0007669"/>
    <property type="project" value="UniProtKB-KW"/>
</dbReference>
<organism evidence="10 11">
    <name type="scientific">Sphenodon punctatus</name>
    <name type="common">Tuatara</name>
    <name type="synonym">Hatteria punctata</name>
    <dbReference type="NCBI Taxonomy" id="8508"/>
    <lineage>
        <taxon>Eukaryota</taxon>
        <taxon>Metazoa</taxon>
        <taxon>Chordata</taxon>
        <taxon>Craniata</taxon>
        <taxon>Vertebrata</taxon>
        <taxon>Euteleostomi</taxon>
        <taxon>Lepidosauria</taxon>
        <taxon>Sphenodontia</taxon>
        <taxon>Sphenodontidae</taxon>
        <taxon>Sphenodon</taxon>
    </lineage>
</organism>
<evidence type="ECO:0000256" key="1">
    <source>
        <dbReference type="ARBA" id="ARBA00004496"/>
    </source>
</evidence>
<keyword evidence="2" id="KW-0963">Cytoplasm</keyword>
<name>A0A8D0GT27_SPHPU</name>
<dbReference type="PANTHER" id="PTHR22969">
    <property type="entry name" value="IKB KINASE"/>
    <property type="match status" value="1"/>
</dbReference>
<reference evidence="10" key="2">
    <citation type="submission" date="2025-09" db="UniProtKB">
        <authorList>
            <consortium name="Ensembl"/>
        </authorList>
    </citation>
    <scope>IDENTIFICATION</scope>
</reference>
<evidence type="ECO:0000259" key="8">
    <source>
        <dbReference type="Pfam" id="PF18394"/>
    </source>
</evidence>
<dbReference type="FunFam" id="3.10.20.90:FF:000112">
    <property type="entry name" value="TANK binding kinase TBK1"/>
    <property type="match status" value="1"/>
</dbReference>
<keyword evidence="7" id="KW-0067">ATP-binding</keyword>
<accession>A0A8D0GT27</accession>
<evidence type="ECO:0000256" key="2">
    <source>
        <dbReference type="ARBA" id="ARBA00022490"/>
    </source>
</evidence>
<evidence type="ECO:0000259" key="9">
    <source>
        <dbReference type="Pfam" id="PF18396"/>
    </source>
</evidence>
<dbReference type="Pfam" id="PF18394">
    <property type="entry name" value="TBK1_CCD1"/>
    <property type="match status" value="1"/>
</dbReference>
<dbReference type="GO" id="GO:0005524">
    <property type="term" value="F:ATP binding"/>
    <property type="evidence" value="ECO:0007669"/>
    <property type="project" value="UniProtKB-KW"/>
</dbReference>
<dbReference type="Gene3D" id="1.20.1270.420">
    <property type="match status" value="1"/>
</dbReference>
<reference evidence="10" key="1">
    <citation type="submission" date="2025-08" db="UniProtKB">
        <authorList>
            <consortium name="Ensembl"/>
        </authorList>
    </citation>
    <scope>IDENTIFICATION</scope>
</reference>
<dbReference type="InterPro" id="IPR051180">
    <property type="entry name" value="IKK"/>
</dbReference>
<comment type="subcellular location">
    <subcellularLocation>
        <location evidence="1">Cytoplasm</location>
    </subcellularLocation>
</comment>
<dbReference type="Ensembl" id="ENSSPUT00000011740.1">
    <property type="protein sequence ID" value="ENSSPUP00000011011.1"/>
    <property type="gene ID" value="ENSSPUG00000008462.1"/>
</dbReference>
<evidence type="ECO:0000256" key="5">
    <source>
        <dbReference type="ARBA" id="ARBA00022741"/>
    </source>
</evidence>
<dbReference type="Proteomes" id="UP000694392">
    <property type="component" value="Unplaced"/>
</dbReference>
<keyword evidence="6" id="KW-0418">Kinase</keyword>
<dbReference type="GO" id="GO:0005737">
    <property type="term" value="C:cytoplasm"/>
    <property type="evidence" value="ECO:0007669"/>
    <property type="project" value="UniProtKB-SubCell"/>
</dbReference>
<keyword evidence="3" id="KW-0723">Serine/threonine-protein kinase</keyword>
<feature type="domain" description="TANK-binding kinase 1 coiled-coil" evidence="8">
    <location>
        <begin position="93"/>
        <end position="167"/>
    </location>
</feature>
<evidence type="ECO:0000313" key="10">
    <source>
        <dbReference type="Ensembl" id="ENSSPUP00000011011.1"/>
    </source>
</evidence>
<dbReference type="AlphaFoldDB" id="A0A8D0GT27"/>
<evidence type="ECO:0000256" key="3">
    <source>
        <dbReference type="ARBA" id="ARBA00022527"/>
    </source>
</evidence>
<evidence type="ECO:0000256" key="4">
    <source>
        <dbReference type="ARBA" id="ARBA00022679"/>
    </source>
</evidence>
<evidence type="ECO:0000313" key="11">
    <source>
        <dbReference type="Proteomes" id="UP000694392"/>
    </source>
</evidence>
<proteinExistence type="predicted"/>
<feature type="domain" description="TANK binding kinase 1 ubiquitin-like" evidence="9">
    <location>
        <begin position="1"/>
        <end position="86"/>
    </location>
</feature>
<keyword evidence="11" id="KW-1185">Reference proteome</keyword>
<keyword evidence="5" id="KW-0547">Nucleotide-binding</keyword>
<dbReference type="Gene3D" id="3.10.20.90">
    <property type="entry name" value="Phosphatidylinositol 3-kinase Catalytic Subunit, Chain A, domain 1"/>
    <property type="match status" value="1"/>
</dbReference>